<keyword evidence="2" id="KW-1185">Reference proteome</keyword>
<accession>A0AAD7CYX8</accession>
<dbReference type="EMBL" id="JARKIE010000190">
    <property type="protein sequence ID" value="KAJ7668990.1"/>
    <property type="molecule type" value="Genomic_DNA"/>
</dbReference>
<dbReference type="Proteomes" id="UP001221757">
    <property type="component" value="Unassembled WGS sequence"/>
</dbReference>
<evidence type="ECO:0000313" key="2">
    <source>
        <dbReference type="Proteomes" id="UP001221757"/>
    </source>
</evidence>
<comment type="caution">
    <text evidence="1">The sequence shown here is derived from an EMBL/GenBank/DDBJ whole genome shotgun (WGS) entry which is preliminary data.</text>
</comment>
<name>A0AAD7CYX8_MYCRO</name>
<gene>
    <name evidence="1" type="ORF">B0H17DRAFT_215898</name>
</gene>
<protein>
    <submittedName>
        <fullName evidence="1">Uncharacterized protein</fullName>
    </submittedName>
</protein>
<dbReference type="AlphaFoldDB" id="A0AAD7CYX8"/>
<organism evidence="1 2">
    <name type="scientific">Mycena rosella</name>
    <name type="common">Pink bonnet</name>
    <name type="synonym">Agaricus rosellus</name>
    <dbReference type="NCBI Taxonomy" id="1033263"/>
    <lineage>
        <taxon>Eukaryota</taxon>
        <taxon>Fungi</taxon>
        <taxon>Dikarya</taxon>
        <taxon>Basidiomycota</taxon>
        <taxon>Agaricomycotina</taxon>
        <taxon>Agaricomycetes</taxon>
        <taxon>Agaricomycetidae</taxon>
        <taxon>Agaricales</taxon>
        <taxon>Marasmiineae</taxon>
        <taxon>Mycenaceae</taxon>
        <taxon>Mycena</taxon>
    </lineage>
</organism>
<sequence>MPPWCRVMPLDLRPYGWSPSTVDIQVGVLLAFLLSGLRIDAQIWQLCEGCSTRLSDHHSGRRLRAAVCVQLISSGIIDNSAYFVVAGLVRSLSSAARARRRFLSNYSISRHILTSTPALPFLADISGHTPSDAAPPELTSSAISTDGCFDVALSRKSGRVLIDIMKTSAYHAGDGANPWVCISVADRSLVRGLMDP</sequence>
<reference evidence="1" key="1">
    <citation type="submission" date="2023-03" db="EMBL/GenBank/DDBJ databases">
        <title>Massive genome expansion in bonnet fungi (Mycena s.s.) driven by repeated elements and novel gene families across ecological guilds.</title>
        <authorList>
            <consortium name="Lawrence Berkeley National Laboratory"/>
            <person name="Harder C.B."/>
            <person name="Miyauchi S."/>
            <person name="Viragh M."/>
            <person name="Kuo A."/>
            <person name="Thoen E."/>
            <person name="Andreopoulos B."/>
            <person name="Lu D."/>
            <person name="Skrede I."/>
            <person name="Drula E."/>
            <person name="Henrissat B."/>
            <person name="Morin E."/>
            <person name="Kohler A."/>
            <person name="Barry K."/>
            <person name="LaButti K."/>
            <person name="Morin E."/>
            <person name="Salamov A."/>
            <person name="Lipzen A."/>
            <person name="Mereny Z."/>
            <person name="Hegedus B."/>
            <person name="Baldrian P."/>
            <person name="Stursova M."/>
            <person name="Weitz H."/>
            <person name="Taylor A."/>
            <person name="Grigoriev I.V."/>
            <person name="Nagy L.G."/>
            <person name="Martin F."/>
            <person name="Kauserud H."/>
        </authorList>
    </citation>
    <scope>NUCLEOTIDE SEQUENCE</scope>
    <source>
        <strain evidence="1">CBHHK067</strain>
    </source>
</reference>
<proteinExistence type="predicted"/>
<evidence type="ECO:0000313" key="1">
    <source>
        <dbReference type="EMBL" id="KAJ7668990.1"/>
    </source>
</evidence>